<protein>
    <submittedName>
        <fullName evidence="2">LicD family protein</fullName>
    </submittedName>
</protein>
<comment type="caution">
    <text evidence="2">The sequence shown here is derived from an EMBL/GenBank/DDBJ whole genome shotgun (WGS) entry which is preliminary data.</text>
</comment>
<gene>
    <name evidence="2" type="ORF">EV684_107146</name>
</gene>
<reference evidence="2 3" key="1">
    <citation type="submission" date="2019-03" db="EMBL/GenBank/DDBJ databases">
        <title>Genomic Encyclopedia of Type Strains, Phase IV (KMG-IV): sequencing the most valuable type-strain genomes for metagenomic binning, comparative biology and taxonomic classification.</title>
        <authorList>
            <person name="Goeker M."/>
        </authorList>
    </citation>
    <scope>NUCLEOTIDE SEQUENCE [LARGE SCALE GENOMIC DNA]</scope>
    <source>
        <strain evidence="2 3">DSM 1709</strain>
    </source>
</reference>
<evidence type="ECO:0000313" key="2">
    <source>
        <dbReference type="EMBL" id="TCP02141.1"/>
    </source>
</evidence>
<sequence length="198" mass="22748">MAKEPPLDIAAGRRLLFDVVDLLERHDIPYHLEGGTLLGLVRDGDLLPWDHDLDISIPASDIARVDFARRLELRLKFWRLSLRRFAADAPEHGWRAGQTRILKIAKRHLVFGRGWPRLDIFAKYSAAGRVSWVAKDRIMSVDERHYAGFDTVAYQGRRLRIPLGVEDYLAAKYGEWRTPVREWDCGKDEGTIVADFKG</sequence>
<name>A0A4R2M7P7_RUBGE</name>
<proteinExistence type="predicted"/>
<dbReference type="Proteomes" id="UP000295106">
    <property type="component" value="Unassembled WGS sequence"/>
</dbReference>
<dbReference type="PANTHER" id="PTHR13627">
    <property type="entry name" value="FUKUTIN RELATED PROTEIN"/>
    <property type="match status" value="1"/>
</dbReference>
<evidence type="ECO:0000259" key="1">
    <source>
        <dbReference type="Pfam" id="PF04991"/>
    </source>
</evidence>
<feature type="domain" description="LicD/FKTN/FKRP nucleotidyltransferase" evidence="1">
    <location>
        <begin position="24"/>
        <end position="63"/>
    </location>
</feature>
<evidence type="ECO:0000313" key="3">
    <source>
        <dbReference type="Proteomes" id="UP000295106"/>
    </source>
</evidence>
<dbReference type="AlphaFoldDB" id="A0A4R2M7P7"/>
<dbReference type="InterPro" id="IPR007074">
    <property type="entry name" value="LicD/FKTN/FKRP_NTP_transf"/>
</dbReference>
<dbReference type="GO" id="GO:0009100">
    <property type="term" value="P:glycoprotein metabolic process"/>
    <property type="evidence" value="ECO:0007669"/>
    <property type="project" value="UniProtKB-ARBA"/>
</dbReference>
<dbReference type="Pfam" id="PF04991">
    <property type="entry name" value="LicD"/>
    <property type="match status" value="1"/>
</dbReference>
<organism evidence="2 3">
    <name type="scientific">Rubrivivax gelatinosus</name>
    <name type="common">Rhodocyclus gelatinosus</name>
    <name type="synonym">Rhodopseudomonas gelatinosa</name>
    <dbReference type="NCBI Taxonomy" id="28068"/>
    <lineage>
        <taxon>Bacteria</taxon>
        <taxon>Pseudomonadati</taxon>
        <taxon>Pseudomonadota</taxon>
        <taxon>Betaproteobacteria</taxon>
        <taxon>Burkholderiales</taxon>
        <taxon>Sphaerotilaceae</taxon>
        <taxon>Rubrivivax</taxon>
    </lineage>
</organism>
<accession>A0A4R2M7P7</accession>
<dbReference type="PANTHER" id="PTHR13627:SF31">
    <property type="entry name" value="RIBITOL 5-PHOSPHATE TRANSFERASE FKRP"/>
    <property type="match status" value="1"/>
</dbReference>
<dbReference type="InterPro" id="IPR052613">
    <property type="entry name" value="LicD_transferase"/>
</dbReference>
<dbReference type="GeneID" id="99686246"/>
<dbReference type="EMBL" id="SLXD01000007">
    <property type="protein sequence ID" value="TCP02141.1"/>
    <property type="molecule type" value="Genomic_DNA"/>
</dbReference>
<dbReference type="RefSeq" id="WP_165908477.1">
    <property type="nucleotide sequence ID" value="NZ_CP181386.1"/>
</dbReference>